<dbReference type="AlphaFoldDB" id="A0A8H9FYU6"/>
<name>A0A8H9FYU6_9SPHI</name>
<evidence type="ECO:0000313" key="1">
    <source>
        <dbReference type="EMBL" id="GGE17092.1"/>
    </source>
</evidence>
<dbReference type="RefSeq" id="WP_182499012.1">
    <property type="nucleotide sequence ID" value="NZ_BMKM01000002.1"/>
</dbReference>
<keyword evidence="2" id="KW-1185">Reference proteome</keyword>
<evidence type="ECO:0000313" key="2">
    <source>
        <dbReference type="Proteomes" id="UP000614460"/>
    </source>
</evidence>
<organism evidence="1 2">
    <name type="scientific">Sphingobacterium cellulitidis</name>
    <dbReference type="NCBI Taxonomy" id="1768011"/>
    <lineage>
        <taxon>Bacteria</taxon>
        <taxon>Pseudomonadati</taxon>
        <taxon>Bacteroidota</taxon>
        <taxon>Sphingobacteriia</taxon>
        <taxon>Sphingobacteriales</taxon>
        <taxon>Sphingobacteriaceae</taxon>
        <taxon>Sphingobacterium</taxon>
    </lineage>
</organism>
<comment type="caution">
    <text evidence="1">The sequence shown here is derived from an EMBL/GenBank/DDBJ whole genome shotgun (WGS) entry which is preliminary data.</text>
</comment>
<reference evidence="1" key="1">
    <citation type="journal article" date="2014" name="Int. J. Syst. Evol. Microbiol.">
        <title>Complete genome sequence of Corynebacterium casei LMG S-19264T (=DSM 44701T), isolated from a smear-ripened cheese.</title>
        <authorList>
            <consortium name="US DOE Joint Genome Institute (JGI-PGF)"/>
            <person name="Walter F."/>
            <person name="Albersmeier A."/>
            <person name="Kalinowski J."/>
            <person name="Ruckert C."/>
        </authorList>
    </citation>
    <scope>NUCLEOTIDE SEQUENCE</scope>
    <source>
        <strain evidence="1">CGMCC 1.15966</strain>
    </source>
</reference>
<protein>
    <submittedName>
        <fullName evidence="1">Uncharacterized protein</fullName>
    </submittedName>
</protein>
<proteinExistence type="predicted"/>
<dbReference type="EMBL" id="BMKM01000002">
    <property type="protein sequence ID" value="GGE17092.1"/>
    <property type="molecule type" value="Genomic_DNA"/>
</dbReference>
<reference evidence="1" key="2">
    <citation type="submission" date="2020-09" db="EMBL/GenBank/DDBJ databases">
        <authorList>
            <person name="Sun Q."/>
            <person name="Zhou Y."/>
        </authorList>
    </citation>
    <scope>NUCLEOTIDE SEQUENCE</scope>
    <source>
        <strain evidence="1">CGMCC 1.15966</strain>
    </source>
</reference>
<accession>A0A8H9FYU6</accession>
<dbReference type="Proteomes" id="UP000614460">
    <property type="component" value="Unassembled WGS sequence"/>
</dbReference>
<gene>
    <name evidence="1" type="ORF">GCM10011516_13510</name>
</gene>
<sequence length="135" mass="16495">MPLISKQREVQIHLSTMYDHLQTRVEKMKKELKTHRTEYEDACHMHIKSGFQLEKLWLKADQNYQNKFREFETHCFLLEILSDYRDEEGNFIHLDEFILTLDSLIQQFVKQEAYETCSVIKKWQDHIKNNLYVNR</sequence>